<dbReference type="PANTHER" id="PTHR31672:SF13">
    <property type="entry name" value="F-BOX PROTEIN CPR30-LIKE"/>
    <property type="match status" value="1"/>
</dbReference>
<dbReference type="InterPro" id="IPR036047">
    <property type="entry name" value="F-box-like_dom_sf"/>
</dbReference>
<dbReference type="InterPro" id="IPR050796">
    <property type="entry name" value="SCF_F-box_component"/>
</dbReference>
<evidence type="ECO:0000313" key="3">
    <source>
        <dbReference type="Proteomes" id="UP001311915"/>
    </source>
</evidence>
<dbReference type="EMBL" id="JAWPEI010000011">
    <property type="protein sequence ID" value="KAK4710188.1"/>
    <property type="molecule type" value="Genomic_DNA"/>
</dbReference>
<organism evidence="2 3">
    <name type="scientific">Solanum pinnatisectum</name>
    <name type="common">tansyleaf nightshade</name>
    <dbReference type="NCBI Taxonomy" id="50273"/>
    <lineage>
        <taxon>Eukaryota</taxon>
        <taxon>Viridiplantae</taxon>
        <taxon>Streptophyta</taxon>
        <taxon>Embryophyta</taxon>
        <taxon>Tracheophyta</taxon>
        <taxon>Spermatophyta</taxon>
        <taxon>Magnoliopsida</taxon>
        <taxon>eudicotyledons</taxon>
        <taxon>Gunneridae</taxon>
        <taxon>Pentapetalae</taxon>
        <taxon>asterids</taxon>
        <taxon>lamiids</taxon>
        <taxon>Solanales</taxon>
        <taxon>Solanaceae</taxon>
        <taxon>Solanoideae</taxon>
        <taxon>Solaneae</taxon>
        <taxon>Solanum</taxon>
    </lineage>
</organism>
<dbReference type="SUPFAM" id="SSF81383">
    <property type="entry name" value="F-box domain"/>
    <property type="match status" value="1"/>
</dbReference>
<evidence type="ECO:0000259" key="1">
    <source>
        <dbReference type="Pfam" id="PF12937"/>
    </source>
</evidence>
<dbReference type="InterPro" id="IPR001810">
    <property type="entry name" value="F-box_dom"/>
</dbReference>
<dbReference type="Proteomes" id="UP001311915">
    <property type="component" value="Unassembled WGS sequence"/>
</dbReference>
<dbReference type="PANTHER" id="PTHR31672">
    <property type="entry name" value="BNACNNG10540D PROTEIN"/>
    <property type="match status" value="1"/>
</dbReference>
<name>A0AAV9KBG2_9SOLN</name>
<feature type="domain" description="F-box" evidence="1">
    <location>
        <begin position="7"/>
        <end position="40"/>
    </location>
</feature>
<evidence type="ECO:0000313" key="2">
    <source>
        <dbReference type="EMBL" id="KAK4710188.1"/>
    </source>
</evidence>
<accession>A0AAV9KBG2</accession>
<keyword evidence="3" id="KW-1185">Reference proteome</keyword>
<dbReference type="Pfam" id="PF12937">
    <property type="entry name" value="F-box-like"/>
    <property type="match status" value="1"/>
</dbReference>
<protein>
    <recommendedName>
        <fullName evidence="1">F-box domain-containing protein</fullName>
    </recommendedName>
</protein>
<dbReference type="AlphaFoldDB" id="A0AAV9KBG2"/>
<dbReference type="Gene3D" id="1.20.1280.50">
    <property type="match status" value="1"/>
</dbReference>
<comment type="caution">
    <text evidence="2">The sequence shown here is derived from an EMBL/GenBank/DDBJ whole genome shotgun (WGS) entry which is preliminary data.</text>
</comment>
<reference evidence="2 3" key="1">
    <citation type="submission" date="2023-10" db="EMBL/GenBank/DDBJ databases">
        <title>Genome-Wide Identification Analysis in wild type Solanum Pinnatisectum Reveals Some Genes Defensing Phytophthora Infestans.</title>
        <authorList>
            <person name="Sun C."/>
        </authorList>
    </citation>
    <scope>NUCLEOTIDE SEQUENCE [LARGE SCALE GENOMIC DNA]</scope>
    <source>
        <strain evidence="2">LQN</strain>
        <tissue evidence="2">Leaf</tissue>
    </source>
</reference>
<gene>
    <name evidence="2" type="ORF">R3W88_004701</name>
</gene>
<sequence>MTIHFQDEIIMDIFSRLSVRTILRFKCVLKSWKTIICEPYFKMKHQRHTMNFKKLLLGQWCYNNQYK</sequence>
<proteinExistence type="predicted"/>